<evidence type="ECO:0000313" key="8">
    <source>
        <dbReference type="EMBL" id="EEC56319.1"/>
    </source>
</evidence>
<dbReference type="InterPro" id="IPR029045">
    <property type="entry name" value="ClpP/crotonase-like_dom_sf"/>
</dbReference>
<dbReference type="PROSITE" id="PS50106">
    <property type="entry name" value="PDZ"/>
    <property type="match status" value="1"/>
</dbReference>
<keyword evidence="2 5" id="KW-0645">Protease</keyword>
<protein>
    <recommendedName>
        <fullName evidence="7">PDZ domain-containing protein</fullName>
    </recommendedName>
</protein>
<dbReference type="NCBIfam" id="TIGR00225">
    <property type="entry name" value="prc"/>
    <property type="match status" value="1"/>
</dbReference>
<evidence type="ECO:0000256" key="1">
    <source>
        <dbReference type="ARBA" id="ARBA00009179"/>
    </source>
</evidence>
<dbReference type="AlphaFoldDB" id="B7AVS8"/>
<dbReference type="SMART" id="SM00228">
    <property type="entry name" value="PDZ"/>
    <property type="match status" value="1"/>
</dbReference>
<dbReference type="GO" id="GO:0007165">
    <property type="term" value="P:signal transduction"/>
    <property type="evidence" value="ECO:0007669"/>
    <property type="project" value="TreeGrafter"/>
</dbReference>
<dbReference type="Gene3D" id="3.30.750.44">
    <property type="match status" value="1"/>
</dbReference>
<dbReference type="InterPro" id="IPR005151">
    <property type="entry name" value="Tail-specific_protease"/>
</dbReference>
<evidence type="ECO:0000313" key="9">
    <source>
        <dbReference type="Proteomes" id="UP000003136"/>
    </source>
</evidence>
<dbReference type="EMBL" id="ABVQ01000037">
    <property type="protein sequence ID" value="EEC56319.1"/>
    <property type="molecule type" value="Genomic_DNA"/>
</dbReference>
<dbReference type="CDD" id="cd07560">
    <property type="entry name" value="Peptidase_S41_CPP"/>
    <property type="match status" value="1"/>
</dbReference>
<dbReference type="eggNOG" id="COG0793">
    <property type="taxonomic scope" value="Bacteria"/>
</dbReference>
<comment type="similarity">
    <text evidence="1 5">Belongs to the peptidase S41A family.</text>
</comment>
<accession>B7AVS8</accession>
<keyword evidence="6" id="KW-0472">Membrane</keyword>
<keyword evidence="9" id="KW-1185">Reference proteome</keyword>
<feature type="transmembrane region" description="Helical" evidence="6">
    <location>
        <begin position="28"/>
        <end position="48"/>
    </location>
</feature>
<evidence type="ECO:0000259" key="7">
    <source>
        <dbReference type="PROSITE" id="PS50106"/>
    </source>
</evidence>
<keyword evidence="6" id="KW-0812">Transmembrane</keyword>
<evidence type="ECO:0000256" key="3">
    <source>
        <dbReference type="ARBA" id="ARBA00022801"/>
    </source>
</evidence>
<reference evidence="8 9" key="1">
    <citation type="submission" date="2008-11" db="EMBL/GenBank/DDBJ databases">
        <title>Draft genome sequence of Bacteroides pectinophilus (ATCC 43243).</title>
        <authorList>
            <person name="Sudarsanam P."/>
            <person name="Ley R."/>
            <person name="Guruge J."/>
            <person name="Turnbaugh P.J."/>
            <person name="Mahowald M."/>
            <person name="Liep D."/>
            <person name="Gordon J."/>
        </authorList>
    </citation>
    <scope>NUCLEOTIDE SEQUENCE [LARGE SCALE GENOMIC DNA]</scope>
    <source>
        <strain evidence="8 9">ATCC 43243</strain>
    </source>
</reference>
<evidence type="ECO:0000256" key="6">
    <source>
        <dbReference type="SAM" id="Phobius"/>
    </source>
</evidence>
<dbReference type="InterPro" id="IPR036034">
    <property type="entry name" value="PDZ_sf"/>
</dbReference>
<keyword evidence="4 5" id="KW-0720">Serine protease</keyword>
<name>B7AVS8_9FIRM</name>
<reference evidence="8 9" key="2">
    <citation type="submission" date="2008-11" db="EMBL/GenBank/DDBJ databases">
        <authorList>
            <person name="Fulton L."/>
            <person name="Clifton S."/>
            <person name="Fulton B."/>
            <person name="Xu J."/>
            <person name="Minx P."/>
            <person name="Pepin K.H."/>
            <person name="Johnson M."/>
            <person name="Bhonagiri V."/>
            <person name="Nash W.E."/>
            <person name="Mardis E.R."/>
            <person name="Wilson R.K."/>
        </authorList>
    </citation>
    <scope>NUCLEOTIDE SEQUENCE [LARGE SCALE GENOMIC DNA]</scope>
    <source>
        <strain evidence="8 9">ATCC 43243</strain>
    </source>
</reference>
<keyword evidence="3 5" id="KW-0378">Hydrolase</keyword>
<dbReference type="SUPFAM" id="SSF52096">
    <property type="entry name" value="ClpP/crotonase"/>
    <property type="match status" value="1"/>
</dbReference>
<gene>
    <name evidence="8" type="ORF">BACPEC_02828</name>
</gene>
<sequence length="432" mass="47261">MDNFDNDNNVNEKNVIQKERHRSGVIQGLLIGSFTMLAICAVVIAAAVKKGYIRPDTDGSIYIQSETYDGNTGIGTEAEQKLNLIDQTLKDFYFDDIDDSKVLDNIYKAYVNAYGDKYTVYYTADEYAKIQESSNGAYYGIGVVVRKNDDGTILVVEPYDGAPGKEAGMRKNDVIVTVNGESVADQDLNSVVAKIKGDEGTTVNIGIRRDGSDDIAELTVTRRKVEIKTVAYEMLDDSVGLITISEFDKVTAQQFKEAYAQLETLGMKGLVIDIRSNPGGLLNVVVDMLDEILPDGLIVYTEDKYGNRQEYNGSNPDVIDVPLAVLVNGESASASEIFAGAVQDYGAGTIIGTQTFGKGIVQTIRRMSDGSAIKYTMAKYFTPKGQDIHGHGVTPDIVEELSDEFNNLTEYDASKDNQLQKAIEVIKGDITR</sequence>
<dbReference type="SMART" id="SM00245">
    <property type="entry name" value="TSPc"/>
    <property type="match status" value="1"/>
</dbReference>
<dbReference type="CDD" id="cd06782">
    <property type="entry name" value="cpPDZ_CPP-like"/>
    <property type="match status" value="1"/>
</dbReference>
<dbReference type="GO" id="GO:0008236">
    <property type="term" value="F:serine-type peptidase activity"/>
    <property type="evidence" value="ECO:0007669"/>
    <property type="project" value="UniProtKB-KW"/>
</dbReference>
<dbReference type="PANTHER" id="PTHR32060:SF30">
    <property type="entry name" value="CARBOXY-TERMINAL PROCESSING PROTEASE CTPA"/>
    <property type="match status" value="1"/>
</dbReference>
<proteinExistence type="inferred from homology"/>
<dbReference type="Pfam" id="PF17820">
    <property type="entry name" value="PDZ_6"/>
    <property type="match status" value="1"/>
</dbReference>
<dbReference type="GO" id="GO:0030288">
    <property type="term" value="C:outer membrane-bounded periplasmic space"/>
    <property type="evidence" value="ECO:0007669"/>
    <property type="project" value="TreeGrafter"/>
</dbReference>
<dbReference type="HOGENOM" id="CLU_017295_3_2_9"/>
<dbReference type="Gene3D" id="2.30.42.10">
    <property type="match status" value="1"/>
</dbReference>
<evidence type="ECO:0000256" key="5">
    <source>
        <dbReference type="RuleBase" id="RU004404"/>
    </source>
</evidence>
<feature type="domain" description="PDZ" evidence="7">
    <location>
        <begin position="127"/>
        <end position="196"/>
    </location>
</feature>
<dbReference type="InterPro" id="IPR004447">
    <property type="entry name" value="Peptidase_S41A"/>
</dbReference>
<keyword evidence="6" id="KW-1133">Transmembrane helix</keyword>
<evidence type="ECO:0000256" key="4">
    <source>
        <dbReference type="ARBA" id="ARBA00022825"/>
    </source>
</evidence>
<organism evidence="8 9">
    <name type="scientific">[Bacteroides] pectinophilus ATCC 43243</name>
    <dbReference type="NCBI Taxonomy" id="483218"/>
    <lineage>
        <taxon>Bacteria</taxon>
        <taxon>Bacillati</taxon>
        <taxon>Bacillota</taxon>
        <taxon>Clostridia</taxon>
        <taxon>Eubacteriales</taxon>
    </lineage>
</organism>
<dbReference type="InterPro" id="IPR001478">
    <property type="entry name" value="PDZ"/>
</dbReference>
<dbReference type="SUPFAM" id="SSF50156">
    <property type="entry name" value="PDZ domain-like"/>
    <property type="match status" value="1"/>
</dbReference>
<dbReference type="Pfam" id="PF03572">
    <property type="entry name" value="Peptidase_S41"/>
    <property type="match status" value="1"/>
</dbReference>
<dbReference type="GO" id="GO:0006508">
    <property type="term" value="P:proteolysis"/>
    <property type="evidence" value="ECO:0007669"/>
    <property type="project" value="UniProtKB-KW"/>
</dbReference>
<dbReference type="Gene3D" id="3.90.226.10">
    <property type="entry name" value="2-enoyl-CoA Hydratase, Chain A, domain 1"/>
    <property type="match status" value="1"/>
</dbReference>
<dbReference type="InterPro" id="IPR041489">
    <property type="entry name" value="PDZ_6"/>
</dbReference>
<dbReference type="Proteomes" id="UP000003136">
    <property type="component" value="Unassembled WGS sequence"/>
</dbReference>
<evidence type="ECO:0000256" key="2">
    <source>
        <dbReference type="ARBA" id="ARBA00022670"/>
    </source>
</evidence>
<dbReference type="STRING" id="483218.BACPEC_02828"/>
<dbReference type="GO" id="GO:0004175">
    <property type="term" value="F:endopeptidase activity"/>
    <property type="evidence" value="ECO:0007669"/>
    <property type="project" value="TreeGrafter"/>
</dbReference>
<dbReference type="PANTHER" id="PTHR32060">
    <property type="entry name" value="TAIL-SPECIFIC PROTEASE"/>
    <property type="match status" value="1"/>
</dbReference>